<keyword evidence="2" id="KW-0805">Transcription regulation</keyword>
<feature type="compositionally biased region" description="Polar residues" evidence="6">
    <location>
        <begin position="310"/>
        <end position="321"/>
    </location>
</feature>
<organism evidence="8 9">
    <name type="scientific">Arthrobacter pigmenti</name>
    <dbReference type="NCBI Taxonomy" id="271432"/>
    <lineage>
        <taxon>Bacteria</taxon>
        <taxon>Bacillati</taxon>
        <taxon>Actinomycetota</taxon>
        <taxon>Actinomycetes</taxon>
        <taxon>Micrococcales</taxon>
        <taxon>Micrococcaceae</taxon>
        <taxon>Arthrobacter</taxon>
    </lineage>
</organism>
<dbReference type="InterPro" id="IPR017685">
    <property type="entry name" value="ArgP"/>
</dbReference>
<name>A0A846RM40_9MICC</name>
<dbReference type="Gene3D" id="1.10.10.10">
    <property type="entry name" value="Winged helix-like DNA-binding domain superfamily/Winged helix DNA-binding domain"/>
    <property type="match status" value="1"/>
</dbReference>
<dbReference type="InterPro" id="IPR036390">
    <property type="entry name" value="WH_DNA-bd_sf"/>
</dbReference>
<dbReference type="PANTHER" id="PTHR30579:SF2">
    <property type="entry name" value="HTH-TYPE TRANSCRIPTIONAL REGULATOR ARGP"/>
    <property type="match status" value="1"/>
</dbReference>
<protein>
    <submittedName>
        <fullName evidence="8">LysR family transcriptional regulator (Chromosome initiation inhibitor)</fullName>
    </submittedName>
</protein>
<evidence type="ECO:0000259" key="7">
    <source>
        <dbReference type="PROSITE" id="PS50931"/>
    </source>
</evidence>
<dbReference type="GO" id="GO:0003700">
    <property type="term" value="F:DNA-binding transcription factor activity"/>
    <property type="evidence" value="ECO:0007669"/>
    <property type="project" value="InterPro"/>
</dbReference>
<proteinExistence type="inferred from homology"/>
<dbReference type="RefSeq" id="WP_167995570.1">
    <property type="nucleotide sequence ID" value="NZ_JAATJL010000001.1"/>
</dbReference>
<accession>A0A846RM40</accession>
<evidence type="ECO:0000256" key="2">
    <source>
        <dbReference type="ARBA" id="ARBA00023015"/>
    </source>
</evidence>
<dbReference type="Pfam" id="PF03466">
    <property type="entry name" value="LysR_substrate"/>
    <property type="match status" value="1"/>
</dbReference>
<dbReference type="Gene3D" id="3.40.190.290">
    <property type="match status" value="1"/>
</dbReference>
<dbReference type="EMBL" id="JAATJL010000001">
    <property type="protein sequence ID" value="NJC24303.1"/>
    <property type="molecule type" value="Genomic_DNA"/>
</dbReference>
<evidence type="ECO:0000256" key="1">
    <source>
        <dbReference type="ARBA" id="ARBA00009437"/>
    </source>
</evidence>
<evidence type="ECO:0000256" key="3">
    <source>
        <dbReference type="ARBA" id="ARBA00023125"/>
    </source>
</evidence>
<keyword evidence="3" id="KW-0238">DNA-binding</keyword>
<evidence type="ECO:0000256" key="6">
    <source>
        <dbReference type="SAM" id="MobiDB-lite"/>
    </source>
</evidence>
<dbReference type="NCBIfam" id="TIGR03298">
    <property type="entry name" value="argP"/>
    <property type="match status" value="1"/>
</dbReference>
<keyword evidence="5" id="KW-0804">Transcription</keyword>
<gene>
    <name evidence="8" type="ORF">BJ994_003379</name>
</gene>
<dbReference type="SUPFAM" id="SSF46785">
    <property type="entry name" value="Winged helix' DNA-binding domain"/>
    <property type="match status" value="1"/>
</dbReference>
<dbReference type="NCBIfam" id="NF002964">
    <property type="entry name" value="PRK03635.1"/>
    <property type="match status" value="1"/>
</dbReference>
<comment type="caution">
    <text evidence="8">The sequence shown here is derived from an EMBL/GenBank/DDBJ whole genome shotgun (WGS) entry which is preliminary data.</text>
</comment>
<comment type="similarity">
    <text evidence="1">Belongs to the LysR transcriptional regulatory family.</text>
</comment>
<dbReference type="PANTHER" id="PTHR30579">
    <property type="entry name" value="TRANSCRIPTIONAL REGULATOR"/>
    <property type="match status" value="1"/>
</dbReference>
<dbReference type="SUPFAM" id="SSF53850">
    <property type="entry name" value="Periplasmic binding protein-like II"/>
    <property type="match status" value="1"/>
</dbReference>
<dbReference type="NCBIfam" id="NF009888">
    <property type="entry name" value="PRK13348.1"/>
    <property type="match status" value="1"/>
</dbReference>
<feature type="region of interest" description="Disordered" evidence="6">
    <location>
        <begin position="293"/>
        <end position="321"/>
    </location>
</feature>
<dbReference type="InterPro" id="IPR036388">
    <property type="entry name" value="WH-like_DNA-bd_sf"/>
</dbReference>
<keyword evidence="4" id="KW-0010">Activator</keyword>
<dbReference type="GO" id="GO:0003677">
    <property type="term" value="F:DNA binding"/>
    <property type="evidence" value="ECO:0007669"/>
    <property type="project" value="UniProtKB-KW"/>
</dbReference>
<dbReference type="InterPro" id="IPR050176">
    <property type="entry name" value="LTTR"/>
</dbReference>
<dbReference type="PROSITE" id="PS50931">
    <property type="entry name" value="HTH_LYSR"/>
    <property type="match status" value="1"/>
</dbReference>
<dbReference type="Pfam" id="PF00126">
    <property type="entry name" value="HTH_1"/>
    <property type="match status" value="1"/>
</dbReference>
<evidence type="ECO:0000313" key="8">
    <source>
        <dbReference type="EMBL" id="NJC24303.1"/>
    </source>
</evidence>
<dbReference type="Proteomes" id="UP000547458">
    <property type="component" value="Unassembled WGS sequence"/>
</dbReference>
<feature type="domain" description="HTH lysR-type" evidence="7">
    <location>
        <begin position="4"/>
        <end position="60"/>
    </location>
</feature>
<keyword evidence="9" id="KW-1185">Reference proteome</keyword>
<evidence type="ECO:0000256" key="4">
    <source>
        <dbReference type="ARBA" id="ARBA00023159"/>
    </source>
</evidence>
<evidence type="ECO:0000256" key="5">
    <source>
        <dbReference type="ARBA" id="ARBA00023163"/>
    </source>
</evidence>
<dbReference type="InterPro" id="IPR005119">
    <property type="entry name" value="LysR_subst-bd"/>
</dbReference>
<sequence length="321" mass="35142">MKEIDPTQALALAAIIHQGSFDAAASHLSITPSAVSQRIRALETAVGRPVLRRTRPVQPTETGEAIVRFARKLELLSADLSAELRETKDAPRQRIVIVINGDSLHTWALRALVPVAETLELEILREDQEHSLDLLRSGAAAAAITSVASPVQGCSSSPLGIMRYIPVCTDEFQQRWFVDGATVENLERAPVVVFDRKDDLQDQYLRSRTKRAITPPRHYVPAAQEFAEAIRLGMGWGLLAELELAHDPAAANLTALVPRGHVDVPLYWQQWRHGSSALEAVAEAIRTGAAVLRRAQPQSRKSGGAPGLDFSSTSSHTYDYE</sequence>
<reference evidence="8 9" key="1">
    <citation type="submission" date="2020-03" db="EMBL/GenBank/DDBJ databases">
        <title>Sequencing the genomes of 1000 actinobacteria strains.</title>
        <authorList>
            <person name="Klenk H.-P."/>
        </authorList>
    </citation>
    <scope>NUCLEOTIDE SEQUENCE [LARGE SCALE GENOMIC DNA]</scope>
    <source>
        <strain evidence="8 9">DSM 16403</strain>
    </source>
</reference>
<evidence type="ECO:0000313" key="9">
    <source>
        <dbReference type="Proteomes" id="UP000547458"/>
    </source>
</evidence>
<dbReference type="AlphaFoldDB" id="A0A846RM40"/>
<dbReference type="InterPro" id="IPR000847">
    <property type="entry name" value="LysR_HTH_N"/>
</dbReference>